<evidence type="ECO:0000313" key="3">
    <source>
        <dbReference type="Proteomes" id="UP001151760"/>
    </source>
</evidence>
<dbReference type="EMBL" id="BQNB010015180">
    <property type="protein sequence ID" value="GJT36920.1"/>
    <property type="molecule type" value="Genomic_DNA"/>
</dbReference>
<feature type="region of interest" description="Disordered" evidence="1">
    <location>
        <begin position="105"/>
        <end position="156"/>
    </location>
</feature>
<comment type="caution">
    <text evidence="2">The sequence shown here is derived from an EMBL/GenBank/DDBJ whole genome shotgun (WGS) entry which is preliminary data.</text>
</comment>
<organism evidence="2 3">
    <name type="scientific">Tanacetum coccineum</name>
    <dbReference type="NCBI Taxonomy" id="301880"/>
    <lineage>
        <taxon>Eukaryota</taxon>
        <taxon>Viridiplantae</taxon>
        <taxon>Streptophyta</taxon>
        <taxon>Embryophyta</taxon>
        <taxon>Tracheophyta</taxon>
        <taxon>Spermatophyta</taxon>
        <taxon>Magnoliopsida</taxon>
        <taxon>eudicotyledons</taxon>
        <taxon>Gunneridae</taxon>
        <taxon>Pentapetalae</taxon>
        <taxon>asterids</taxon>
        <taxon>campanulids</taxon>
        <taxon>Asterales</taxon>
        <taxon>Asteraceae</taxon>
        <taxon>Asteroideae</taxon>
        <taxon>Anthemideae</taxon>
        <taxon>Anthemidinae</taxon>
        <taxon>Tanacetum</taxon>
    </lineage>
</organism>
<name>A0ABQ5DCD3_9ASTR</name>
<reference evidence="2" key="1">
    <citation type="journal article" date="2022" name="Int. J. Mol. Sci.">
        <title>Draft Genome of Tanacetum Coccineum: Genomic Comparison of Closely Related Tanacetum-Family Plants.</title>
        <authorList>
            <person name="Yamashiro T."/>
            <person name="Shiraishi A."/>
            <person name="Nakayama K."/>
            <person name="Satake H."/>
        </authorList>
    </citation>
    <scope>NUCLEOTIDE SEQUENCE</scope>
</reference>
<keyword evidence="3" id="KW-1185">Reference proteome</keyword>
<proteinExistence type="predicted"/>
<evidence type="ECO:0000313" key="2">
    <source>
        <dbReference type="EMBL" id="GJT36920.1"/>
    </source>
</evidence>
<protein>
    <submittedName>
        <fullName evidence="2">Uncharacterized protein</fullName>
    </submittedName>
</protein>
<sequence>MYQTLEKTSLAMTRKLDDMIELPKSQPKRTYMEDLECETVMVKMLRCMSWLGSTNAYDEPIGSLEVKETLGTPMHEELLNQMKLEDVSLTDHDISLSSREVPSFDELKPQLQPLTSFPALDENLRDKRGPKPPIKPHSSDSFRMKVIFDKEKHRSS</sequence>
<feature type="compositionally biased region" description="Basic and acidic residues" evidence="1">
    <location>
        <begin position="137"/>
        <end position="156"/>
    </location>
</feature>
<gene>
    <name evidence="2" type="ORF">Tco_0936785</name>
</gene>
<dbReference type="Proteomes" id="UP001151760">
    <property type="component" value="Unassembled WGS sequence"/>
</dbReference>
<evidence type="ECO:0000256" key="1">
    <source>
        <dbReference type="SAM" id="MobiDB-lite"/>
    </source>
</evidence>
<reference evidence="2" key="2">
    <citation type="submission" date="2022-01" db="EMBL/GenBank/DDBJ databases">
        <authorList>
            <person name="Yamashiro T."/>
            <person name="Shiraishi A."/>
            <person name="Satake H."/>
            <person name="Nakayama K."/>
        </authorList>
    </citation>
    <scope>NUCLEOTIDE SEQUENCE</scope>
</reference>
<accession>A0ABQ5DCD3</accession>